<protein>
    <recommendedName>
        <fullName evidence="4">DYW domain-containing protein</fullName>
    </recommendedName>
</protein>
<dbReference type="PROSITE" id="PS51375">
    <property type="entry name" value="PPR"/>
    <property type="match status" value="3"/>
</dbReference>
<evidence type="ECO:0000256" key="2">
    <source>
        <dbReference type="ARBA" id="ARBA00022946"/>
    </source>
</evidence>
<dbReference type="InterPro" id="IPR046848">
    <property type="entry name" value="E_motif"/>
</dbReference>
<dbReference type="Pfam" id="PF20431">
    <property type="entry name" value="E_motif"/>
    <property type="match status" value="1"/>
</dbReference>
<dbReference type="Pfam" id="PF13041">
    <property type="entry name" value="PPR_2"/>
    <property type="match status" value="1"/>
</dbReference>
<dbReference type="Pfam" id="PF01535">
    <property type="entry name" value="PPR"/>
    <property type="match status" value="5"/>
</dbReference>
<gene>
    <name evidence="5" type="ORF">TRITD_5Av1G113130</name>
</gene>
<feature type="repeat" description="PPR" evidence="3">
    <location>
        <begin position="333"/>
        <end position="367"/>
    </location>
</feature>
<feature type="repeat" description="PPR" evidence="3">
    <location>
        <begin position="263"/>
        <end position="297"/>
    </location>
</feature>
<reference evidence="5 6" key="1">
    <citation type="submission" date="2017-09" db="EMBL/GenBank/DDBJ databases">
        <authorList>
            <consortium name="International Durum Wheat Genome Sequencing Consortium (IDWGSC)"/>
            <person name="Milanesi L."/>
        </authorList>
    </citation>
    <scope>NUCLEOTIDE SEQUENCE [LARGE SCALE GENOMIC DNA]</scope>
    <source>
        <strain evidence="6">cv. Svevo</strain>
    </source>
</reference>
<name>A0A9R0TPG1_TRITD</name>
<keyword evidence="1" id="KW-0677">Repeat</keyword>
<keyword evidence="6" id="KW-1185">Reference proteome</keyword>
<evidence type="ECO:0000259" key="4">
    <source>
        <dbReference type="Pfam" id="PF14432"/>
    </source>
</evidence>
<dbReference type="Pfam" id="PF14432">
    <property type="entry name" value="DYW_deaminase"/>
    <property type="match status" value="1"/>
</dbReference>
<dbReference type="InterPro" id="IPR046960">
    <property type="entry name" value="PPR_At4g14850-like_plant"/>
</dbReference>
<feature type="repeat" description="PPR" evidence="3">
    <location>
        <begin position="162"/>
        <end position="196"/>
    </location>
</feature>
<dbReference type="GO" id="GO:0009451">
    <property type="term" value="P:RNA modification"/>
    <property type="evidence" value="ECO:0007669"/>
    <property type="project" value="InterPro"/>
</dbReference>
<evidence type="ECO:0000313" key="5">
    <source>
        <dbReference type="EMBL" id="VAI16089.1"/>
    </source>
</evidence>
<evidence type="ECO:0000256" key="1">
    <source>
        <dbReference type="ARBA" id="ARBA00022737"/>
    </source>
</evidence>
<dbReference type="PANTHER" id="PTHR47926:SF446">
    <property type="entry name" value="PENTACOTRIPEPTIDE-REPEAT REGION OF PRORP DOMAIN-CONTAINING PROTEIN"/>
    <property type="match status" value="1"/>
</dbReference>
<sequence length="672" mass="74804">MEVLRKFVQSELRNPPTTLAPSAFVSSAAEATRRLLLSAVSSSDRLPPLTVKLLHGRLLRLDILADLYTYLLRALSSSGLHLHVLCLYSLLPNPSHLALPVALKSASRLRNPLRVGEQLHARSLKLPSDSTPRILTSLLNLYAKCGLLQHARSVLEEMPCPSTVSWTALIAAYMHAGRAREAVAVARDAFASGMRPDSFMAAQVLTACARVADLGTGEAVWRTAEREGIASSVFVATAAVDLYVKCGEMAKAREVFDRMPEKDVVAWGAMVSGYASNGHTQEALQLFFAMQAQGVRPNCRTVAGALSACTQLGAFDLAQQVVAVVDWDQLLDNPVLGTALIEMYSKFGSMGEAWFVFQQMRRRGITVWNAMVLGLSMTGHDKSVFALVGKMEKSGMKLNDITFMSLLYCCTHAGLVQDGRRYFHNMTQLYRIAPRIEHYGCMVDLLSRAGLLKEAHRLINEMPMQANVAVWGALLGGCKIHRDAELAEHALKQLILLEPWNSGNYFMLSNIYSNGGRWKDDAKLRLHMKAIGVKEVPGYSWVDFDGPVVHKFHVGDNWHPLMDQIYKKLDELGMEMKAIGYKPSTDVVMFDVENEEEEHTLVHHSEKLAVAFCLLTTRPGEAIRVIKNTRVCTVCHTDIKLISRITHREIIVRDNSRFHCFRDGCCSCNDYW</sequence>
<keyword evidence="2" id="KW-0809">Transit peptide</keyword>
<evidence type="ECO:0000313" key="6">
    <source>
        <dbReference type="Proteomes" id="UP000324705"/>
    </source>
</evidence>
<dbReference type="PANTHER" id="PTHR47926">
    <property type="entry name" value="PENTATRICOPEPTIDE REPEAT-CONTAINING PROTEIN"/>
    <property type="match status" value="1"/>
</dbReference>
<dbReference type="Proteomes" id="UP000324705">
    <property type="component" value="Chromosome 5A"/>
</dbReference>
<dbReference type="Gene3D" id="1.25.40.10">
    <property type="entry name" value="Tetratricopeptide repeat domain"/>
    <property type="match status" value="3"/>
</dbReference>
<dbReference type="InterPro" id="IPR011990">
    <property type="entry name" value="TPR-like_helical_dom_sf"/>
</dbReference>
<dbReference type="InterPro" id="IPR032867">
    <property type="entry name" value="DYW_dom"/>
</dbReference>
<dbReference type="AlphaFoldDB" id="A0A9R0TPG1"/>
<dbReference type="NCBIfam" id="TIGR00756">
    <property type="entry name" value="PPR"/>
    <property type="match status" value="3"/>
</dbReference>
<evidence type="ECO:0000256" key="3">
    <source>
        <dbReference type="PROSITE-ProRule" id="PRU00708"/>
    </source>
</evidence>
<dbReference type="InterPro" id="IPR002885">
    <property type="entry name" value="PPR_rpt"/>
</dbReference>
<dbReference type="EMBL" id="LT934119">
    <property type="protein sequence ID" value="VAI16089.1"/>
    <property type="molecule type" value="Genomic_DNA"/>
</dbReference>
<dbReference type="Gramene" id="TRITD5Av1G113130.2">
    <property type="protein sequence ID" value="TRITD5Av1G113130.2"/>
    <property type="gene ID" value="TRITD5Av1G113130"/>
</dbReference>
<feature type="domain" description="DYW" evidence="4">
    <location>
        <begin position="580"/>
        <end position="672"/>
    </location>
</feature>
<dbReference type="FunFam" id="1.25.40.10:FF:000450">
    <property type="entry name" value="Putative pentatricopeptide repeat-containing protein"/>
    <property type="match status" value="1"/>
</dbReference>
<accession>A0A9R0TPG1</accession>
<dbReference type="FunFam" id="1.25.40.10:FF:000511">
    <property type="entry name" value="Pentatricopeptide repeat-containing protein"/>
    <property type="match status" value="1"/>
</dbReference>
<proteinExistence type="predicted"/>
<dbReference type="GO" id="GO:0008270">
    <property type="term" value="F:zinc ion binding"/>
    <property type="evidence" value="ECO:0007669"/>
    <property type="project" value="InterPro"/>
</dbReference>
<dbReference type="GO" id="GO:0003723">
    <property type="term" value="F:RNA binding"/>
    <property type="evidence" value="ECO:0007669"/>
    <property type="project" value="InterPro"/>
</dbReference>
<organism evidence="5 6">
    <name type="scientific">Triticum turgidum subsp. durum</name>
    <name type="common">Durum wheat</name>
    <name type="synonym">Triticum durum</name>
    <dbReference type="NCBI Taxonomy" id="4567"/>
    <lineage>
        <taxon>Eukaryota</taxon>
        <taxon>Viridiplantae</taxon>
        <taxon>Streptophyta</taxon>
        <taxon>Embryophyta</taxon>
        <taxon>Tracheophyta</taxon>
        <taxon>Spermatophyta</taxon>
        <taxon>Magnoliopsida</taxon>
        <taxon>Liliopsida</taxon>
        <taxon>Poales</taxon>
        <taxon>Poaceae</taxon>
        <taxon>BOP clade</taxon>
        <taxon>Pooideae</taxon>
        <taxon>Triticodae</taxon>
        <taxon>Triticeae</taxon>
        <taxon>Triticinae</taxon>
        <taxon>Triticum</taxon>
    </lineage>
</organism>